<sequence>MRQHSSPHFLALSISLSLSLCLVTTLLPASLAEDQVPIHQHPLSKTPIKEIPHVGLGLWNSKDEDASNAVEYAFEAGYKHLDSAAAYDNEDFVGRTLGNSSVTPSRHKYWITSKLWNTAHQPKNVRPALEKTLRDLHVPYLDLYLMHWPVAFLPGQKPGRTVIDQDTSIHDTWAAMEELVAANLTRHIGVSNFSPRQLDSLLAKCKIRPLAHEFETHPYLQQQEFVDWHLKNNITVIAYSPLANMNPTYDGKYSDLPPILEDPFWTDLAATKNVTSAQAILAWGRQRGTIVIPKSVHRDRIEENLRSLKVSFTDKEMLKIVEQDKRSRFNNPSKSWGVELFEDLDDGSSRFMVDEKL</sequence>
<dbReference type="PROSITE" id="PS00062">
    <property type="entry name" value="ALDOKETO_REDUCTASE_2"/>
    <property type="match status" value="1"/>
</dbReference>
<dbReference type="STRING" id="1442368.A0A0D2HKC4"/>
<dbReference type="SUPFAM" id="SSF51430">
    <property type="entry name" value="NAD(P)-linked oxidoreductase"/>
    <property type="match status" value="1"/>
</dbReference>
<evidence type="ECO:0000256" key="3">
    <source>
        <dbReference type="ARBA" id="ARBA00025065"/>
    </source>
</evidence>
<dbReference type="AlphaFoldDB" id="A0A0D2HKC4"/>
<dbReference type="OrthoDB" id="416253at2759"/>
<keyword evidence="12" id="KW-1185">Reference proteome</keyword>
<evidence type="ECO:0000313" key="12">
    <source>
        <dbReference type="Proteomes" id="UP000053029"/>
    </source>
</evidence>
<protein>
    <recommendedName>
        <fullName evidence="1">D-xylose reductase [NAD(P)H]</fullName>
        <ecNumber evidence="1">1.1.1.307</ecNumber>
    </recommendedName>
</protein>
<evidence type="ECO:0000256" key="5">
    <source>
        <dbReference type="ARBA" id="ARBA00049485"/>
    </source>
</evidence>
<evidence type="ECO:0000259" key="10">
    <source>
        <dbReference type="Pfam" id="PF00248"/>
    </source>
</evidence>
<accession>A0A0D2HKC4</accession>
<reference evidence="11 12" key="1">
    <citation type="submission" date="2015-01" db="EMBL/GenBank/DDBJ databases">
        <title>The Genome Sequence of Fonsecaea pedrosoi CBS 271.37.</title>
        <authorList>
            <consortium name="The Broad Institute Genomics Platform"/>
            <person name="Cuomo C."/>
            <person name="de Hoog S."/>
            <person name="Gorbushina A."/>
            <person name="Stielow B."/>
            <person name="Teixiera M."/>
            <person name="Abouelleil A."/>
            <person name="Chapman S.B."/>
            <person name="Priest M."/>
            <person name="Young S.K."/>
            <person name="Wortman J."/>
            <person name="Nusbaum C."/>
            <person name="Birren B."/>
        </authorList>
    </citation>
    <scope>NUCLEOTIDE SEQUENCE [LARGE SCALE GENOMIC DNA]</scope>
    <source>
        <strain evidence="11 12">CBS 271.37</strain>
    </source>
</reference>
<dbReference type="EC" id="1.1.1.307" evidence="1"/>
<evidence type="ECO:0000256" key="6">
    <source>
        <dbReference type="PIRSR" id="PIRSR000097-1"/>
    </source>
</evidence>
<organism evidence="11 12">
    <name type="scientific">Fonsecaea pedrosoi CBS 271.37</name>
    <dbReference type="NCBI Taxonomy" id="1442368"/>
    <lineage>
        <taxon>Eukaryota</taxon>
        <taxon>Fungi</taxon>
        <taxon>Dikarya</taxon>
        <taxon>Ascomycota</taxon>
        <taxon>Pezizomycotina</taxon>
        <taxon>Eurotiomycetes</taxon>
        <taxon>Chaetothyriomycetidae</taxon>
        <taxon>Chaetothyriales</taxon>
        <taxon>Herpotrichiellaceae</taxon>
        <taxon>Fonsecaea</taxon>
    </lineage>
</organism>
<dbReference type="PANTHER" id="PTHR11732">
    <property type="entry name" value="ALDO/KETO REDUCTASE"/>
    <property type="match status" value="1"/>
</dbReference>
<dbReference type="InterPro" id="IPR023210">
    <property type="entry name" value="NADP_OxRdtase_dom"/>
</dbReference>
<dbReference type="InterPro" id="IPR018170">
    <property type="entry name" value="Aldo/ket_reductase_CS"/>
</dbReference>
<dbReference type="Pfam" id="PF00248">
    <property type="entry name" value="Aldo_ket_red"/>
    <property type="match status" value="1"/>
</dbReference>
<proteinExistence type="predicted"/>
<dbReference type="Gene3D" id="3.20.20.100">
    <property type="entry name" value="NADP-dependent oxidoreductase domain"/>
    <property type="match status" value="1"/>
</dbReference>
<dbReference type="InterPro" id="IPR036812">
    <property type="entry name" value="NAD(P)_OxRdtase_dom_sf"/>
</dbReference>
<comment type="catalytic activity">
    <reaction evidence="5">
        <text>xylitol + NAD(+) = D-xylose + NADH + H(+)</text>
        <dbReference type="Rhea" id="RHEA:27441"/>
        <dbReference type="ChEBI" id="CHEBI:15378"/>
        <dbReference type="ChEBI" id="CHEBI:17151"/>
        <dbReference type="ChEBI" id="CHEBI:53455"/>
        <dbReference type="ChEBI" id="CHEBI:57540"/>
        <dbReference type="ChEBI" id="CHEBI:57945"/>
        <dbReference type="EC" id="1.1.1.307"/>
    </reaction>
</comment>
<dbReference type="EMBL" id="KN846969">
    <property type="protein sequence ID" value="KIW84939.1"/>
    <property type="molecule type" value="Genomic_DNA"/>
</dbReference>
<feature type="site" description="Lowers pKa of active site Tyr" evidence="8">
    <location>
        <position position="114"/>
    </location>
</feature>
<dbReference type="RefSeq" id="XP_013288747.1">
    <property type="nucleotide sequence ID" value="XM_013433293.1"/>
</dbReference>
<feature type="binding site" evidence="7">
    <location>
        <position position="147"/>
    </location>
    <ligand>
        <name>substrate</name>
    </ligand>
</feature>
<dbReference type="Proteomes" id="UP000053029">
    <property type="component" value="Unassembled WGS sequence"/>
</dbReference>
<dbReference type="GeneID" id="25299817"/>
<dbReference type="GO" id="GO:0016491">
    <property type="term" value="F:oxidoreductase activity"/>
    <property type="evidence" value="ECO:0007669"/>
    <property type="project" value="UniProtKB-KW"/>
</dbReference>
<evidence type="ECO:0000256" key="8">
    <source>
        <dbReference type="PIRSR" id="PIRSR000097-3"/>
    </source>
</evidence>
<keyword evidence="2" id="KW-0560">Oxidoreductase</keyword>
<evidence type="ECO:0000313" key="11">
    <source>
        <dbReference type="EMBL" id="KIW84939.1"/>
    </source>
</evidence>
<comment type="function">
    <text evidence="3">Catalyzes the initial reaction in the xylose utilization pathway by reducing D-xylose into xylitol. Xylose is a major component of hemicelluloses such as xylan. Most fungi utilize D-xylose via three enzymatic reactions, xylose reductase (XR), xylitol dehydrogenase (XDH), and xylulokinase, to form xylulose 5-phosphate, which enters pentose phosphate pathway.</text>
</comment>
<keyword evidence="9" id="KW-0732">Signal</keyword>
<comment type="catalytic activity">
    <reaction evidence="4">
        <text>xylitol + NADP(+) = D-xylose + NADPH + H(+)</text>
        <dbReference type="Rhea" id="RHEA:27445"/>
        <dbReference type="ChEBI" id="CHEBI:15378"/>
        <dbReference type="ChEBI" id="CHEBI:17151"/>
        <dbReference type="ChEBI" id="CHEBI:53455"/>
        <dbReference type="ChEBI" id="CHEBI:57783"/>
        <dbReference type="ChEBI" id="CHEBI:58349"/>
        <dbReference type="EC" id="1.1.1.307"/>
    </reaction>
</comment>
<name>A0A0D2HKC4_9EURO</name>
<dbReference type="PRINTS" id="PR00069">
    <property type="entry name" value="ALDKETRDTASE"/>
</dbReference>
<evidence type="ECO:0000256" key="2">
    <source>
        <dbReference type="ARBA" id="ARBA00023002"/>
    </source>
</evidence>
<gene>
    <name evidence="11" type="ORF">Z517_00327</name>
</gene>
<dbReference type="VEuPathDB" id="FungiDB:Z517_00327"/>
<feature type="chain" id="PRO_5002243761" description="D-xylose reductase [NAD(P)H]" evidence="9">
    <location>
        <begin position="33"/>
        <end position="357"/>
    </location>
</feature>
<evidence type="ECO:0000256" key="7">
    <source>
        <dbReference type="PIRSR" id="PIRSR000097-2"/>
    </source>
</evidence>
<feature type="signal peptide" evidence="9">
    <location>
        <begin position="1"/>
        <end position="32"/>
    </location>
</feature>
<evidence type="ECO:0000256" key="9">
    <source>
        <dbReference type="SAM" id="SignalP"/>
    </source>
</evidence>
<evidence type="ECO:0000256" key="4">
    <source>
        <dbReference type="ARBA" id="ARBA00047534"/>
    </source>
</evidence>
<dbReference type="HOGENOM" id="CLU_023205_0_0_1"/>
<dbReference type="InterPro" id="IPR020471">
    <property type="entry name" value="AKR"/>
</dbReference>
<evidence type="ECO:0000256" key="1">
    <source>
        <dbReference type="ARBA" id="ARBA00012845"/>
    </source>
</evidence>
<dbReference type="PIRSF" id="PIRSF000097">
    <property type="entry name" value="AKR"/>
    <property type="match status" value="1"/>
</dbReference>
<feature type="domain" description="NADP-dependent oxidoreductase" evidence="10">
    <location>
        <begin position="55"/>
        <end position="322"/>
    </location>
</feature>
<feature type="active site" description="Proton donor" evidence="6">
    <location>
        <position position="87"/>
    </location>
</feature>